<reference evidence="2 3" key="1">
    <citation type="submission" date="2018-01" db="EMBL/GenBank/DDBJ databases">
        <title>Genome Sequencing and Assembly of Anaerobacter polyendosporus strain CT4.</title>
        <authorList>
            <person name="Tachaapaikoon C."/>
            <person name="Sutheeworapong S."/>
            <person name="Jenjaroenpun P."/>
            <person name="Wongsurawat T."/>
            <person name="Nookeaw I."/>
            <person name="Cheawchanlertfa P."/>
            <person name="Kosugi A."/>
            <person name="Cheevadhanarak S."/>
            <person name="Ratanakhanokchai K."/>
        </authorList>
    </citation>
    <scope>NUCLEOTIDE SEQUENCE [LARGE SCALE GENOMIC DNA]</scope>
    <source>
        <strain evidence="2 3">CT4</strain>
    </source>
</reference>
<keyword evidence="3" id="KW-1185">Reference proteome</keyword>
<dbReference type="EMBL" id="CP025746">
    <property type="protein sequence ID" value="QAA32151.1"/>
    <property type="molecule type" value="Genomic_DNA"/>
</dbReference>
<keyword evidence="1" id="KW-1133">Transmembrane helix</keyword>
<dbReference type="RefSeq" id="WP_128212943.1">
    <property type="nucleotide sequence ID" value="NZ_CP025746.1"/>
</dbReference>
<evidence type="ECO:0000256" key="1">
    <source>
        <dbReference type="SAM" id="Phobius"/>
    </source>
</evidence>
<sequence length="108" mass="11996">MNRDMILNILSTLVLIIGIVNIIIASFKPAKLVKLDNYKLNGRTYTIKDKPGFIKHNQKVYALFGIICSIISIITLLKIGDFTFFAVGVSFTVAFLGLINSISIKKFA</sequence>
<accession>A0A410DSY5</accession>
<dbReference type="AlphaFoldDB" id="A0A410DSY5"/>
<feature type="transmembrane region" description="Helical" evidence="1">
    <location>
        <begin position="6"/>
        <end position="27"/>
    </location>
</feature>
<feature type="transmembrane region" description="Helical" evidence="1">
    <location>
        <begin position="60"/>
        <end position="77"/>
    </location>
</feature>
<evidence type="ECO:0000313" key="2">
    <source>
        <dbReference type="EMBL" id="QAA32151.1"/>
    </source>
</evidence>
<evidence type="ECO:0000313" key="3">
    <source>
        <dbReference type="Proteomes" id="UP000286268"/>
    </source>
</evidence>
<name>A0A410DSY5_9CLOT</name>
<proteinExistence type="predicted"/>
<keyword evidence="1" id="KW-0812">Transmembrane</keyword>
<dbReference type="KEGG" id="cmah:C1I91_11080"/>
<feature type="transmembrane region" description="Helical" evidence="1">
    <location>
        <begin position="83"/>
        <end position="102"/>
    </location>
</feature>
<protein>
    <recommendedName>
        <fullName evidence="4">DUF3784 domain-containing protein</fullName>
    </recommendedName>
</protein>
<keyword evidence="1" id="KW-0472">Membrane</keyword>
<evidence type="ECO:0008006" key="4">
    <source>
        <dbReference type="Google" id="ProtNLM"/>
    </source>
</evidence>
<gene>
    <name evidence="2" type="ORF">C1I91_11080</name>
</gene>
<organism evidence="2 3">
    <name type="scientific">Clostridium manihotivorum</name>
    <dbReference type="NCBI Taxonomy" id="2320868"/>
    <lineage>
        <taxon>Bacteria</taxon>
        <taxon>Bacillati</taxon>
        <taxon>Bacillota</taxon>
        <taxon>Clostridia</taxon>
        <taxon>Eubacteriales</taxon>
        <taxon>Clostridiaceae</taxon>
        <taxon>Clostridium</taxon>
    </lineage>
</organism>
<dbReference type="Proteomes" id="UP000286268">
    <property type="component" value="Chromosome"/>
</dbReference>